<reference evidence="1 2" key="1">
    <citation type="submission" date="2021-06" db="EMBL/GenBank/DDBJ databases">
        <title>Caerostris darwini draft genome.</title>
        <authorList>
            <person name="Kono N."/>
            <person name="Arakawa K."/>
        </authorList>
    </citation>
    <scope>NUCLEOTIDE SEQUENCE [LARGE SCALE GENOMIC DNA]</scope>
</reference>
<keyword evidence="2" id="KW-1185">Reference proteome</keyword>
<dbReference type="EMBL" id="BPLQ01008490">
    <property type="protein sequence ID" value="GIY37672.1"/>
    <property type="molecule type" value="Genomic_DNA"/>
</dbReference>
<accession>A0AAV4SWC0</accession>
<gene>
    <name evidence="1" type="ORF">CDAR_455661</name>
</gene>
<protein>
    <submittedName>
        <fullName evidence="1">Uncharacterized protein</fullName>
    </submittedName>
</protein>
<dbReference type="AlphaFoldDB" id="A0AAV4SWC0"/>
<comment type="caution">
    <text evidence="1">The sequence shown here is derived from an EMBL/GenBank/DDBJ whole genome shotgun (WGS) entry which is preliminary data.</text>
</comment>
<organism evidence="1 2">
    <name type="scientific">Caerostris darwini</name>
    <dbReference type="NCBI Taxonomy" id="1538125"/>
    <lineage>
        <taxon>Eukaryota</taxon>
        <taxon>Metazoa</taxon>
        <taxon>Ecdysozoa</taxon>
        <taxon>Arthropoda</taxon>
        <taxon>Chelicerata</taxon>
        <taxon>Arachnida</taxon>
        <taxon>Araneae</taxon>
        <taxon>Araneomorphae</taxon>
        <taxon>Entelegynae</taxon>
        <taxon>Araneoidea</taxon>
        <taxon>Araneidae</taxon>
        <taxon>Caerostris</taxon>
    </lineage>
</organism>
<dbReference type="Proteomes" id="UP001054837">
    <property type="component" value="Unassembled WGS sequence"/>
</dbReference>
<name>A0AAV4SWC0_9ARAC</name>
<proteinExistence type="predicted"/>
<evidence type="ECO:0000313" key="1">
    <source>
        <dbReference type="EMBL" id="GIY37672.1"/>
    </source>
</evidence>
<sequence length="152" mass="17797">MATVWKRYASKDDAVGGRQRRHSQDNLWVTVKSKPMYLGIAPSTVCYPLPIGHSSLAARSICYRLCSKRKSYAFVRYLESREKDELSMLQSPLDYAVSHESFIVDCKNRVLDKLCFSKHNAKQNIGQRWRPKPNRTWKNINFSIFFRIQYVT</sequence>
<evidence type="ECO:0000313" key="2">
    <source>
        <dbReference type="Proteomes" id="UP001054837"/>
    </source>
</evidence>